<name>A0A286GN15_9BACT</name>
<dbReference type="EMBL" id="OCNH01000006">
    <property type="protein sequence ID" value="SOD96882.1"/>
    <property type="molecule type" value="Genomic_DNA"/>
</dbReference>
<protein>
    <submittedName>
        <fullName evidence="1">Uncharacterized protein</fullName>
    </submittedName>
</protein>
<gene>
    <name evidence="1" type="ORF">SAMN06269250_5546</name>
</gene>
<dbReference type="AlphaFoldDB" id="A0A286GN15"/>
<evidence type="ECO:0000313" key="2">
    <source>
        <dbReference type="Proteomes" id="UP000219452"/>
    </source>
</evidence>
<reference evidence="2" key="1">
    <citation type="submission" date="2017-09" db="EMBL/GenBank/DDBJ databases">
        <authorList>
            <person name="Varghese N."/>
            <person name="Submissions S."/>
        </authorList>
    </citation>
    <scope>NUCLEOTIDE SEQUENCE [LARGE SCALE GENOMIC DNA]</scope>
    <source>
        <strain evidence="2">DSM 29961</strain>
    </source>
</reference>
<accession>A0A286GN15</accession>
<dbReference type="Proteomes" id="UP000219452">
    <property type="component" value="Unassembled WGS sequence"/>
</dbReference>
<sequence length="87" mass="10026">MKSSENQSDNLLDTRLIDIIKTNINTIKSGIDWSQIEFEKDIAGNIVRLRSNDPMLCTWLQQTITITRPKATEPVVCYPNVFSDWKL</sequence>
<keyword evidence="2" id="KW-1185">Reference proteome</keyword>
<evidence type="ECO:0000313" key="1">
    <source>
        <dbReference type="EMBL" id="SOD96882.1"/>
    </source>
</evidence>
<proteinExistence type="predicted"/>
<organism evidence="1 2">
    <name type="scientific">Spirosoma fluviale</name>
    <dbReference type="NCBI Taxonomy" id="1597977"/>
    <lineage>
        <taxon>Bacteria</taxon>
        <taxon>Pseudomonadati</taxon>
        <taxon>Bacteroidota</taxon>
        <taxon>Cytophagia</taxon>
        <taxon>Cytophagales</taxon>
        <taxon>Cytophagaceae</taxon>
        <taxon>Spirosoma</taxon>
    </lineage>
</organism>